<dbReference type="EMBL" id="CAJNIZ010047724">
    <property type="protein sequence ID" value="CAE7774473.1"/>
    <property type="molecule type" value="Genomic_DNA"/>
</dbReference>
<feature type="non-terminal residue" evidence="1">
    <location>
        <position position="1"/>
    </location>
</feature>
<protein>
    <submittedName>
        <fullName evidence="1">Uncharacterized protein</fullName>
    </submittedName>
</protein>
<dbReference type="Proteomes" id="UP000649617">
    <property type="component" value="Unassembled WGS sequence"/>
</dbReference>
<dbReference type="AlphaFoldDB" id="A0A812YG23"/>
<organism evidence="1 2">
    <name type="scientific">Symbiodinium pilosum</name>
    <name type="common">Dinoflagellate</name>
    <dbReference type="NCBI Taxonomy" id="2952"/>
    <lineage>
        <taxon>Eukaryota</taxon>
        <taxon>Sar</taxon>
        <taxon>Alveolata</taxon>
        <taxon>Dinophyceae</taxon>
        <taxon>Suessiales</taxon>
        <taxon>Symbiodiniaceae</taxon>
        <taxon>Symbiodinium</taxon>
    </lineage>
</organism>
<comment type="caution">
    <text evidence="1">The sequence shown here is derived from an EMBL/GenBank/DDBJ whole genome shotgun (WGS) entry which is preliminary data.</text>
</comment>
<accession>A0A812YG23</accession>
<name>A0A812YG23_SYMPI</name>
<evidence type="ECO:0000313" key="1">
    <source>
        <dbReference type="EMBL" id="CAE7774473.1"/>
    </source>
</evidence>
<evidence type="ECO:0000313" key="2">
    <source>
        <dbReference type="Proteomes" id="UP000649617"/>
    </source>
</evidence>
<keyword evidence="2" id="KW-1185">Reference proteome</keyword>
<proteinExistence type="predicted"/>
<reference evidence="1" key="1">
    <citation type="submission" date="2021-02" db="EMBL/GenBank/DDBJ databases">
        <authorList>
            <person name="Dougan E. K."/>
            <person name="Rhodes N."/>
            <person name="Thang M."/>
            <person name="Chan C."/>
        </authorList>
    </citation>
    <scope>NUCLEOTIDE SEQUENCE</scope>
</reference>
<gene>
    <name evidence="1" type="ORF">SPIL2461_LOCUS22890</name>
</gene>
<sequence>MCSQHKWCEQVGAGKEDTEAVTFVPRFLVTISETAPLCAPSCWTSQQMQSSVQYDGEKDHKRHMHFRLELKCNYILPRGMPRQRIVVSVHAPFGELAGSLDQKLEDRVLPSGKGPPSLWTMIAIGKLGPAGLFLRLEVKLRLSTSLITSTHRPAKLHPIREDSLALAT</sequence>